<reference evidence="7 8" key="1">
    <citation type="submission" date="2024-03" db="EMBL/GenBank/DDBJ databases">
        <title>Novel species of the genus Variovorax.</title>
        <authorList>
            <person name="Liu Q."/>
            <person name="Xin Y.-H."/>
        </authorList>
    </citation>
    <scope>NUCLEOTIDE SEQUENCE [LARGE SCALE GENOMIC DNA]</scope>
    <source>
        <strain evidence="7 8">KACC 18501</strain>
    </source>
</reference>
<dbReference type="Proteomes" id="UP001363010">
    <property type="component" value="Unassembled WGS sequence"/>
</dbReference>
<evidence type="ECO:0000256" key="4">
    <source>
        <dbReference type="ARBA" id="ARBA00023002"/>
    </source>
</evidence>
<dbReference type="RefSeq" id="WP_340366301.1">
    <property type="nucleotide sequence ID" value="NZ_JBBKZV010000020.1"/>
</dbReference>
<dbReference type="InterPro" id="IPR011008">
    <property type="entry name" value="Dimeric_a/b-barrel"/>
</dbReference>
<evidence type="ECO:0000313" key="8">
    <source>
        <dbReference type="Proteomes" id="UP001363010"/>
    </source>
</evidence>
<feature type="region of interest" description="Disordered" evidence="6">
    <location>
        <begin position="223"/>
        <end position="245"/>
    </location>
</feature>
<dbReference type="EMBL" id="JBBKZV010000020">
    <property type="protein sequence ID" value="MEJ8825276.1"/>
    <property type="molecule type" value="Genomic_DNA"/>
</dbReference>
<dbReference type="InterPro" id="IPR006314">
    <property type="entry name" value="Dyp_peroxidase"/>
</dbReference>
<evidence type="ECO:0000256" key="2">
    <source>
        <dbReference type="ARBA" id="ARBA00022559"/>
    </source>
</evidence>
<dbReference type="SUPFAM" id="SSF54909">
    <property type="entry name" value="Dimeric alpha+beta barrel"/>
    <property type="match status" value="1"/>
</dbReference>
<comment type="caution">
    <text evidence="7">The sequence shown here is derived from an EMBL/GenBank/DDBJ whole genome shotgun (WGS) entry which is preliminary data.</text>
</comment>
<evidence type="ECO:0000313" key="7">
    <source>
        <dbReference type="EMBL" id="MEJ8825276.1"/>
    </source>
</evidence>
<proteinExistence type="predicted"/>
<organism evidence="7 8">
    <name type="scientific">Variovorax humicola</name>
    <dbReference type="NCBI Taxonomy" id="1769758"/>
    <lineage>
        <taxon>Bacteria</taxon>
        <taxon>Pseudomonadati</taxon>
        <taxon>Pseudomonadota</taxon>
        <taxon>Betaproteobacteria</taxon>
        <taxon>Burkholderiales</taxon>
        <taxon>Comamonadaceae</taxon>
        <taxon>Variovorax</taxon>
    </lineage>
</organism>
<protein>
    <recommendedName>
        <fullName evidence="9">Peroxidase</fullName>
    </recommendedName>
</protein>
<evidence type="ECO:0000256" key="1">
    <source>
        <dbReference type="ARBA" id="ARBA00001970"/>
    </source>
</evidence>
<comment type="cofactor">
    <cofactor evidence="1">
        <name>heme b</name>
        <dbReference type="ChEBI" id="CHEBI:60344"/>
    </cofactor>
</comment>
<accession>A0ABU8W7M0</accession>
<keyword evidence="3" id="KW-0479">Metal-binding</keyword>
<evidence type="ECO:0000256" key="6">
    <source>
        <dbReference type="SAM" id="MobiDB-lite"/>
    </source>
</evidence>
<sequence length="506" mass="55635">MSNGQGAFTVDLDDIQGLLAFGYGKLKEASFLLLDVRDATAAREWLSRCTVNNAVKLDSAPPTALHVALSCPGLRALGVPEDIVQGFSPEFVAGMSSDESRARRLGDVGNNDPAYWHWGNASEVVPHVVVLLYAVKDRLAAWQDKVLTECAAGFTLVKCLTTTDMDGHEAFGFRDGISEPRIDWDRERAAVDQELREYTNIACLGEFVLGYPNEYGEYTERPLLDAQRDPGGQLPRAEDEPDMADLGRNGSYLVLRQLRQDVGGFWQFVDRVADGDAAAREHLAEAMVGRTTEGDALIPTGERIPGEQDPRNTFTYRGDEEGLHCPIGAHIRRSNPRNTDLPPGANGFFSWAIRTLGFDADALANDHVSSTRFHRLMRRGREYGTRQTLSQALVAPPEPAHTDRTYDGTGLHFICLAANITRQFEFVQSAWLAGVRFDSLHGESDPLLGNRQPDPIGAPTDSFSIPVANGCDRRVTGLPQFITVIGGGYFFMPGIRALRFLSKVKP</sequence>
<keyword evidence="4" id="KW-0560">Oxidoreductase</keyword>
<evidence type="ECO:0000256" key="3">
    <source>
        <dbReference type="ARBA" id="ARBA00022723"/>
    </source>
</evidence>
<name>A0ABU8W7M0_9BURK</name>
<gene>
    <name evidence="7" type="ORF">WKW80_25155</name>
</gene>
<keyword evidence="2" id="KW-0575">Peroxidase</keyword>
<evidence type="ECO:0008006" key="9">
    <source>
        <dbReference type="Google" id="ProtNLM"/>
    </source>
</evidence>
<dbReference type="PANTHER" id="PTHR30521">
    <property type="entry name" value="DEFERROCHELATASE/PEROXIDASE"/>
    <property type="match status" value="1"/>
</dbReference>
<dbReference type="PROSITE" id="PS51404">
    <property type="entry name" value="DYP_PEROXIDASE"/>
    <property type="match status" value="1"/>
</dbReference>
<evidence type="ECO:0000256" key="5">
    <source>
        <dbReference type="ARBA" id="ARBA00023004"/>
    </source>
</evidence>
<keyword evidence="8" id="KW-1185">Reference proteome</keyword>
<dbReference type="PANTHER" id="PTHR30521:SF5">
    <property type="entry name" value="BLR4509 PROTEIN"/>
    <property type="match status" value="1"/>
</dbReference>
<keyword evidence="5" id="KW-0408">Iron</keyword>